<dbReference type="AlphaFoldDB" id="R2QTL9"/>
<dbReference type="EMBL" id="AJAR01000012">
    <property type="protein sequence ID" value="EOH98563.1"/>
    <property type="molecule type" value="Genomic_DNA"/>
</dbReference>
<evidence type="ECO:0000313" key="1">
    <source>
        <dbReference type="EMBL" id="EOH98563.1"/>
    </source>
</evidence>
<accession>R2QTL9</accession>
<dbReference type="InterPro" id="IPR014924">
    <property type="entry name" value="DUF1803"/>
</dbReference>
<dbReference type="PATRIC" id="fig|1158608.3.peg.1134"/>
<comment type="caution">
    <text evidence="1">The sequence shown here is derived from an EMBL/GenBank/DDBJ whole genome shotgun (WGS) entry which is preliminary data.</text>
</comment>
<dbReference type="RefSeq" id="WP_010761367.1">
    <property type="nucleotide sequence ID" value="NZ_KB946315.1"/>
</dbReference>
<dbReference type="eggNOG" id="ENOG50340QP">
    <property type="taxonomic scope" value="Bacteria"/>
</dbReference>
<evidence type="ECO:0000313" key="2">
    <source>
        <dbReference type="EMBL" id="EOT62254.1"/>
    </source>
</evidence>
<gene>
    <name evidence="2" type="ORF">I583_01254</name>
    <name evidence="1" type="ORF">UAW_01159</name>
</gene>
<dbReference type="EMBL" id="ASVY01000002">
    <property type="protein sequence ID" value="EOT62254.1"/>
    <property type="molecule type" value="Genomic_DNA"/>
</dbReference>
<name>R2QTL9_9ENTE</name>
<evidence type="ECO:0008006" key="5">
    <source>
        <dbReference type="Google" id="ProtNLM"/>
    </source>
</evidence>
<proteinExistence type="predicted"/>
<evidence type="ECO:0000313" key="4">
    <source>
        <dbReference type="Proteomes" id="UP000014197"/>
    </source>
</evidence>
<reference evidence="2 4" key="2">
    <citation type="submission" date="2013-03" db="EMBL/GenBank/DDBJ databases">
        <title>The Genome Sequence of Enterococcus haemoperoxidus BAA-382 (PacBio/Illumina hybrid assembly).</title>
        <authorList>
            <consortium name="The Broad Institute Genomics Platform"/>
            <consortium name="The Broad Institute Genome Sequencing Center for Infectious Disease"/>
            <person name="Earl A."/>
            <person name="Russ C."/>
            <person name="Gilmore M."/>
            <person name="Surin D."/>
            <person name="Walker B."/>
            <person name="Young S."/>
            <person name="Zeng Q."/>
            <person name="Gargeya S."/>
            <person name="Fitzgerald M."/>
            <person name="Haas B."/>
            <person name="Abouelleil A."/>
            <person name="Allen A.W."/>
            <person name="Alvarado L."/>
            <person name="Arachchi H.M."/>
            <person name="Berlin A.M."/>
            <person name="Chapman S.B."/>
            <person name="Gainer-Dewar J."/>
            <person name="Goldberg J."/>
            <person name="Griggs A."/>
            <person name="Gujja S."/>
            <person name="Hansen M."/>
            <person name="Howarth C."/>
            <person name="Imamovic A."/>
            <person name="Ireland A."/>
            <person name="Larimer J."/>
            <person name="McCowan C."/>
            <person name="Murphy C."/>
            <person name="Pearson M."/>
            <person name="Poon T.W."/>
            <person name="Priest M."/>
            <person name="Roberts A."/>
            <person name="Saif S."/>
            <person name="Shea T."/>
            <person name="Sisk P."/>
            <person name="Sykes S."/>
            <person name="Wortman J."/>
            <person name="Nusbaum C."/>
            <person name="Birren B."/>
        </authorList>
    </citation>
    <scope>NUCLEOTIDE SEQUENCE [LARGE SCALE GENOMIC DNA]</scope>
    <source>
        <strain evidence="2 4">ATCC BAA-382</strain>
    </source>
</reference>
<dbReference type="STRING" id="155618.RV06_GL001246"/>
<organism evidence="1 3">
    <name type="scientific">Enterococcus haemoperoxidus ATCC BAA-382</name>
    <dbReference type="NCBI Taxonomy" id="1158608"/>
    <lineage>
        <taxon>Bacteria</taxon>
        <taxon>Bacillati</taxon>
        <taxon>Bacillota</taxon>
        <taxon>Bacilli</taxon>
        <taxon>Lactobacillales</taxon>
        <taxon>Enterococcaceae</taxon>
        <taxon>Enterococcus</taxon>
    </lineage>
</organism>
<reference evidence="1 3" key="1">
    <citation type="submission" date="2013-02" db="EMBL/GenBank/DDBJ databases">
        <title>The Genome Sequence of Enterococcus haemoperoxidus BAA-382.</title>
        <authorList>
            <consortium name="The Broad Institute Genome Sequencing Platform"/>
            <consortium name="The Broad Institute Genome Sequencing Center for Infectious Disease"/>
            <person name="Earl A.M."/>
            <person name="Gilmore M.S."/>
            <person name="Lebreton F."/>
            <person name="Walker B."/>
            <person name="Young S.K."/>
            <person name="Zeng Q."/>
            <person name="Gargeya S."/>
            <person name="Fitzgerald M."/>
            <person name="Haas B."/>
            <person name="Abouelleil A."/>
            <person name="Alvarado L."/>
            <person name="Arachchi H.M."/>
            <person name="Berlin A.M."/>
            <person name="Chapman S.B."/>
            <person name="Dewar J."/>
            <person name="Goldberg J."/>
            <person name="Griggs A."/>
            <person name="Gujja S."/>
            <person name="Hansen M."/>
            <person name="Howarth C."/>
            <person name="Imamovic A."/>
            <person name="Larimer J."/>
            <person name="McCowan C."/>
            <person name="Murphy C."/>
            <person name="Neiman D."/>
            <person name="Pearson M."/>
            <person name="Priest M."/>
            <person name="Roberts A."/>
            <person name="Saif S."/>
            <person name="Shea T."/>
            <person name="Sisk P."/>
            <person name="Sykes S."/>
            <person name="Wortman J."/>
            <person name="Nusbaum C."/>
            <person name="Birren B."/>
        </authorList>
    </citation>
    <scope>NUCLEOTIDE SEQUENCE [LARGE SCALE GENOMIC DNA]</scope>
    <source>
        <strain evidence="1 3">ATCC BAA-382</strain>
    </source>
</reference>
<dbReference type="OrthoDB" id="2194666at2"/>
<evidence type="ECO:0000313" key="3">
    <source>
        <dbReference type="Proteomes" id="UP000013858"/>
    </source>
</evidence>
<sequence length="311" mass="36932">MEFTSYYFASNKNEEDLNKLICDPLFAKIVEYLSEHKEQEVILRQIKAAIPTDSNLELYLDKLIKYNLLERKNRRYSLTFPIYTMDKSIQLPDSITRAFRNITQESSMLNNCFVFGEWLWMLLFEDEQDNYFFGVKASPESQPIFRRREEGNDSLRFVSIYTDSLVPLDLANYFNLLSRRKDLPQNFEVLQNVIGDVDINYFIPQIQKVIRSIKRNKTRVDKQNIFQEALIMTGDLKRNTENQLFLAVPIIDSECACDEIQTILDKLQIELPPLWKTIHNQNQRIFFKQQLYSVLFKNCLPELDHISYFKL</sequence>
<dbReference type="Proteomes" id="UP000014197">
    <property type="component" value="Unassembled WGS sequence"/>
</dbReference>
<dbReference type="Pfam" id="PF08820">
    <property type="entry name" value="DUF1803"/>
    <property type="match status" value="1"/>
</dbReference>
<keyword evidence="4" id="KW-1185">Reference proteome</keyword>
<protein>
    <recommendedName>
        <fullName evidence="5">DUF1803 domain-containing protein</fullName>
    </recommendedName>
</protein>
<dbReference type="Proteomes" id="UP000013858">
    <property type="component" value="Unassembled WGS sequence"/>
</dbReference>